<evidence type="ECO:0000256" key="5">
    <source>
        <dbReference type="ARBA" id="ARBA00022692"/>
    </source>
</evidence>
<keyword evidence="5 8" id="KW-0812">Transmembrane</keyword>
<evidence type="ECO:0000256" key="1">
    <source>
        <dbReference type="ARBA" id="ARBA00004651"/>
    </source>
</evidence>
<evidence type="ECO:0000256" key="8">
    <source>
        <dbReference type="SAM" id="Phobius"/>
    </source>
</evidence>
<dbReference type="GO" id="GO:0016763">
    <property type="term" value="F:pentosyltransferase activity"/>
    <property type="evidence" value="ECO:0007669"/>
    <property type="project" value="TreeGrafter"/>
</dbReference>
<feature type="transmembrane region" description="Helical" evidence="8">
    <location>
        <begin position="265"/>
        <end position="282"/>
    </location>
</feature>
<sequence>MYLGPFYYYFMLPFLLLSYPNPIGPVVGVALLSLLTIYLLFQISKKLFGKRVAWYSVIFYSFSVATVTYARFSWNPNIAPFFSLLMFFFSYLAWQKNSKFWIPVALCFGLLIQLHYVALLSLGGAGIVLLLQLKELWQKNHRKIFQHEKTLFRHLLLAVVTFLLTLLPLFLFDIKHDFLNSRAFLTIFTNSDSFNLEKKAQPGWNALEKFFFLDLKDTSSQVLFEPSFGVNTLNHPFLFVSLALILIYFWQLFRQKKQLTPAEQCFAAYLFTGILGISLYQNNVYLHYIAYLFPFIYLFYGMLFAKLPKKLSLPFFLIFLSFFLFQSFPKYPLKSQDWTITDMQKVAESIQERVKVDDQYNLVLLSDTKDLYAMNYRYFLSTMAKPALAIEASNQANLLFIINEEKIEADVANLPIYEIVIFPNHVISEQYQIGKGPEITVLRAE</sequence>
<keyword evidence="7 8" id="KW-0472">Membrane</keyword>
<dbReference type="PANTHER" id="PTHR33908:SF11">
    <property type="entry name" value="MEMBRANE PROTEIN"/>
    <property type="match status" value="1"/>
</dbReference>
<dbReference type="GO" id="GO:0008610">
    <property type="term" value="P:lipid biosynthetic process"/>
    <property type="evidence" value="ECO:0007669"/>
    <property type="project" value="UniProtKB-ARBA"/>
</dbReference>
<feature type="transmembrane region" description="Helical" evidence="8">
    <location>
        <begin position="77"/>
        <end position="94"/>
    </location>
</feature>
<dbReference type="InterPro" id="IPR050297">
    <property type="entry name" value="LipidA_mod_glycosyltrf_83"/>
</dbReference>
<comment type="subcellular location">
    <subcellularLocation>
        <location evidence="1">Cell membrane</location>
        <topology evidence="1">Multi-pass membrane protein</topology>
    </subcellularLocation>
</comment>
<dbReference type="InterPro" id="IPR038731">
    <property type="entry name" value="RgtA/B/C-like"/>
</dbReference>
<dbReference type="EMBL" id="VSSQ01004931">
    <property type="protein sequence ID" value="MPM27199.1"/>
    <property type="molecule type" value="Genomic_DNA"/>
</dbReference>
<dbReference type="GO" id="GO:0005886">
    <property type="term" value="C:plasma membrane"/>
    <property type="evidence" value="ECO:0007669"/>
    <property type="project" value="UniProtKB-SubCell"/>
</dbReference>
<dbReference type="AlphaFoldDB" id="A0A644YFU2"/>
<feature type="transmembrane region" description="Helical" evidence="8">
    <location>
        <begin position="311"/>
        <end position="328"/>
    </location>
</feature>
<evidence type="ECO:0000256" key="4">
    <source>
        <dbReference type="ARBA" id="ARBA00022679"/>
    </source>
</evidence>
<dbReference type="PANTHER" id="PTHR33908">
    <property type="entry name" value="MANNOSYLTRANSFERASE YKCB-RELATED"/>
    <property type="match status" value="1"/>
</dbReference>
<evidence type="ECO:0000313" key="10">
    <source>
        <dbReference type="EMBL" id="MPM27199.1"/>
    </source>
</evidence>
<feature type="transmembrane region" description="Helical" evidence="8">
    <location>
        <begin position="288"/>
        <end position="304"/>
    </location>
</feature>
<organism evidence="10">
    <name type="scientific">bioreactor metagenome</name>
    <dbReference type="NCBI Taxonomy" id="1076179"/>
    <lineage>
        <taxon>unclassified sequences</taxon>
        <taxon>metagenomes</taxon>
        <taxon>ecological metagenomes</taxon>
    </lineage>
</organism>
<comment type="caution">
    <text evidence="10">The sequence shown here is derived from an EMBL/GenBank/DDBJ whole genome shotgun (WGS) entry which is preliminary data.</text>
</comment>
<evidence type="ECO:0000256" key="6">
    <source>
        <dbReference type="ARBA" id="ARBA00022989"/>
    </source>
</evidence>
<protein>
    <recommendedName>
        <fullName evidence="9">Glycosyltransferase RgtA/B/C/D-like domain-containing protein</fullName>
    </recommendedName>
</protein>
<reference evidence="10" key="1">
    <citation type="submission" date="2019-08" db="EMBL/GenBank/DDBJ databases">
        <authorList>
            <person name="Kucharzyk K."/>
            <person name="Murdoch R.W."/>
            <person name="Higgins S."/>
            <person name="Loffler F."/>
        </authorList>
    </citation>
    <scope>NUCLEOTIDE SEQUENCE</scope>
</reference>
<evidence type="ECO:0000256" key="7">
    <source>
        <dbReference type="ARBA" id="ARBA00023136"/>
    </source>
</evidence>
<keyword evidence="4" id="KW-0808">Transferase</keyword>
<evidence type="ECO:0000256" key="2">
    <source>
        <dbReference type="ARBA" id="ARBA00022475"/>
    </source>
</evidence>
<accession>A0A644YFU2</accession>
<proteinExistence type="predicted"/>
<feature type="transmembrane region" description="Helical" evidence="8">
    <location>
        <begin position="151"/>
        <end position="172"/>
    </location>
</feature>
<feature type="transmembrane region" description="Helical" evidence="8">
    <location>
        <begin position="7"/>
        <end position="40"/>
    </location>
</feature>
<dbReference type="Pfam" id="PF13231">
    <property type="entry name" value="PMT_2"/>
    <property type="match status" value="1"/>
</dbReference>
<name>A0A644YFU2_9ZZZZ</name>
<keyword evidence="6 8" id="KW-1133">Transmembrane helix</keyword>
<feature type="transmembrane region" description="Helical" evidence="8">
    <location>
        <begin position="100"/>
        <end position="131"/>
    </location>
</feature>
<gene>
    <name evidence="10" type="ORF">SDC9_73709</name>
</gene>
<feature type="transmembrane region" description="Helical" evidence="8">
    <location>
        <begin position="233"/>
        <end position="253"/>
    </location>
</feature>
<keyword evidence="3" id="KW-0328">Glycosyltransferase</keyword>
<keyword evidence="2" id="KW-1003">Cell membrane</keyword>
<feature type="domain" description="Glycosyltransferase RgtA/B/C/D-like" evidence="9">
    <location>
        <begin position="5"/>
        <end position="159"/>
    </location>
</feature>
<evidence type="ECO:0000259" key="9">
    <source>
        <dbReference type="Pfam" id="PF13231"/>
    </source>
</evidence>
<evidence type="ECO:0000256" key="3">
    <source>
        <dbReference type="ARBA" id="ARBA00022676"/>
    </source>
</evidence>